<dbReference type="Gene3D" id="4.10.830.30">
    <property type="entry name" value="Ribosomal protein L31"/>
    <property type="match status" value="1"/>
</dbReference>
<evidence type="ECO:0000313" key="5">
    <source>
        <dbReference type="Proteomes" id="UP000034207"/>
    </source>
</evidence>
<dbReference type="InterPro" id="IPR042105">
    <property type="entry name" value="Ribosomal_bL31_sf"/>
</dbReference>
<dbReference type="PRINTS" id="PR01249">
    <property type="entry name" value="RIBOSOMALL31"/>
</dbReference>
<accession>A0A0G0Q0S6</accession>
<dbReference type="PATRIC" id="fig|1618345.3.peg.97"/>
<evidence type="ECO:0000256" key="1">
    <source>
        <dbReference type="ARBA" id="ARBA00022980"/>
    </source>
</evidence>
<gene>
    <name evidence="4" type="ORF">UT18_C0002G0043</name>
</gene>
<dbReference type="AlphaFoldDB" id="A0A0G0Q0S6"/>
<organism evidence="4 5">
    <name type="scientific">candidate division CPR2 bacterium GW2011_GWC2_39_10</name>
    <dbReference type="NCBI Taxonomy" id="1618345"/>
    <lineage>
        <taxon>Bacteria</taxon>
        <taxon>Bacteria division CPR2</taxon>
    </lineage>
</organism>
<dbReference type="SUPFAM" id="SSF143800">
    <property type="entry name" value="L28p-like"/>
    <property type="match status" value="1"/>
</dbReference>
<evidence type="ECO:0000313" key="4">
    <source>
        <dbReference type="EMBL" id="KKQ95266.1"/>
    </source>
</evidence>
<dbReference type="PANTHER" id="PTHR33280">
    <property type="entry name" value="50S RIBOSOMAL PROTEIN L31, CHLOROPLASTIC"/>
    <property type="match status" value="1"/>
</dbReference>
<dbReference type="PANTHER" id="PTHR33280:SF1">
    <property type="entry name" value="LARGE RIBOSOMAL SUBUNIT PROTEIN BL31C"/>
    <property type="match status" value="1"/>
</dbReference>
<dbReference type="Proteomes" id="UP000034207">
    <property type="component" value="Unassembled WGS sequence"/>
</dbReference>
<dbReference type="STRING" id="1618345.UT18_C0002G0043"/>
<name>A0A0G0Q0S6_UNCC2</name>
<dbReference type="NCBIfam" id="TIGR00105">
    <property type="entry name" value="L31"/>
    <property type="match status" value="1"/>
</dbReference>
<keyword evidence="1 3" id="KW-0689">Ribosomal protein</keyword>
<dbReference type="GO" id="GO:0003735">
    <property type="term" value="F:structural constituent of ribosome"/>
    <property type="evidence" value="ECO:0007669"/>
    <property type="project" value="InterPro"/>
</dbReference>
<dbReference type="InterPro" id="IPR002150">
    <property type="entry name" value="Ribosomal_bL31"/>
</dbReference>
<dbReference type="NCBIfam" id="NF000612">
    <property type="entry name" value="PRK00019.1"/>
    <property type="match status" value="1"/>
</dbReference>
<evidence type="ECO:0000256" key="3">
    <source>
        <dbReference type="RuleBase" id="RU000564"/>
    </source>
</evidence>
<dbReference type="InterPro" id="IPR034704">
    <property type="entry name" value="Ribosomal_bL28/bL31-like_sf"/>
</dbReference>
<dbReference type="GO" id="GO:0005840">
    <property type="term" value="C:ribosome"/>
    <property type="evidence" value="ECO:0007669"/>
    <property type="project" value="UniProtKB-KW"/>
</dbReference>
<dbReference type="Pfam" id="PF01197">
    <property type="entry name" value="Ribosomal_L31"/>
    <property type="match status" value="1"/>
</dbReference>
<comment type="caution">
    <text evidence="4">The sequence shown here is derived from an EMBL/GenBank/DDBJ whole genome shotgun (WGS) entry which is preliminary data.</text>
</comment>
<protein>
    <recommendedName>
        <fullName evidence="3">50S ribosomal protein L31</fullName>
    </recommendedName>
</protein>
<dbReference type="GO" id="GO:1990904">
    <property type="term" value="C:ribonucleoprotein complex"/>
    <property type="evidence" value="ECO:0007669"/>
    <property type="project" value="UniProtKB-KW"/>
</dbReference>
<evidence type="ECO:0000256" key="2">
    <source>
        <dbReference type="ARBA" id="ARBA00023274"/>
    </source>
</evidence>
<sequence length="94" mass="10487">MKKEIHPNYGKSIVECACGNKWETKSTISSIKVELCASCHPFFTGKQKLIDTAGRVDKFRARVTAAEGSKDQVISKKVKIAERSAKNKEEKDTK</sequence>
<comment type="similarity">
    <text evidence="3">Belongs to the bacterial ribosomal protein bL31 family.</text>
</comment>
<reference evidence="4 5" key="1">
    <citation type="journal article" date="2015" name="Nature">
        <title>rRNA introns, odd ribosomes, and small enigmatic genomes across a large radiation of phyla.</title>
        <authorList>
            <person name="Brown C.T."/>
            <person name="Hug L.A."/>
            <person name="Thomas B.C."/>
            <person name="Sharon I."/>
            <person name="Castelle C.J."/>
            <person name="Singh A."/>
            <person name="Wilkins M.J."/>
            <person name="Williams K.H."/>
            <person name="Banfield J.F."/>
        </authorList>
    </citation>
    <scope>NUCLEOTIDE SEQUENCE [LARGE SCALE GENOMIC DNA]</scope>
</reference>
<keyword evidence="2 3" id="KW-0687">Ribonucleoprotein</keyword>
<proteinExistence type="inferred from homology"/>
<dbReference type="GO" id="GO:0006412">
    <property type="term" value="P:translation"/>
    <property type="evidence" value="ECO:0007669"/>
    <property type="project" value="InterPro"/>
</dbReference>
<dbReference type="EMBL" id="LBVV01000002">
    <property type="protein sequence ID" value="KKQ95266.1"/>
    <property type="molecule type" value="Genomic_DNA"/>
</dbReference>